<dbReference type="SUPFAM" id="SSF81790">
    <property type="entry name" value="Myosin phosphatase inhibitor 17kDa protein, CPI-17"/>
    <property type="match status" value="1"/>
</dbReference>
<evidence type="ECO:0000256" key="4">
    <source>
        <dbReference type="SAM" id="MobiDB-lite"/>
    </source>
</evidence>
<dbReference type="PANTHER" id="PTHR16188">
    <property type="entry name" value="PROTEIN PHOSPHATASE 1 INHIBITOR POTENTIATED BY PROTEIN KINASE C"/>
    <property type="match status" value="1"/>
</dbReference>
<keyword evidence="2" id="KW-0597">Phosphoprotein</keyword>
<accession>A0A674HSF9</accession>
<evidence type="ECO:0000256" key="3">
    <source>
        <dbReference type="ARBA" id="ARBA00023272"/>
    </source>
</evidence>
<keyword evidence="3" id="KW-0650">Protein phosphatase inhibitor</keyword>
<feature type="region of interest" description="Disordered" evidence="4">
    <location>
        <begin position="1"/>
        <end position="41"/>
    </location>
</feature>
<comment type="similarity">
    <text evidence="1">Belongs to the PP1 inhibitor family.</text>
</comment>
<dbReference type="Pfam" id="PF05361">
    <property type="entry name" value="PP1_inhibitor"/>
    <property type="match status" value="1"/>
</dbReference>
<keyword evidence="6" id="KW-1185">Reference proteome</keyword>
<name>A0A674HSF9_TAEGU</name>
<feature type="compositionally biased region" description="Gly residues" evidence="4">
    <location>
        <begin position="7"/>
        <end position="17"/>
    </location>
</feature>
<dbReference type="PANTHER" id="PTHR16188:SF4">
    <property type="entry name" value="PROTEIN PHOSPHATASE 1 REGULATORY SUBUNIT 14A"/>
    <property type="match status" value="1"/>
</dbReference>
<protein>
    <recommendedName>
        <fullName evidence="7">Protein phosphatase 1 regulatory inhibitor subunit 14A</fullName>
    </recommendedName>
</protein>
<sequence length="132" mass="14582">MAANRAGPGGLEPGRGSPGRLSPGRGSPRRSPGVQRRSARVTVKYNRRELQRRLDTEQWIDGRLGELYRGREGQMPEELNLDELLELETDEERTQKIQAILSSCTADTQVGEGEFGGKFGGRGNLGRGKFWG</sequence>
<dbReference type="AlphaFoldDB" id="A0A674HSF9"/>
<organism evidence="5 6">
    <name type="scientific">Taeniopygia guttata</name>
    <name type="common">Zebra finch</name>
    <name type="synonym">Poephila guttata</name>
    <dbReference type="NCBI Taxonomy" id="59729"/>
    <lineage>
        <taxon>Eukaryota</taxon>
        <taxon>Metazoa</taxon>
        <taxon>Chordata</taxon>
        <taxon>Craniata</taxon>
        <taxon>Vertebrata</taxon>
        <taxon>Euteleostomi</taxon>
        <taxon>Archelosauria</taxon>
        <taxon>Archosauria</taxon>
        <taxon>Dinosauria</taxon>
        <taxon>Saurischia</taxon>
        <taxon>Theropoda</taxon>
        <taxon>Coelurosauria</taxon>
        <taxon>Aves</taxon>
        <taxon>Neognathae</taxon>
        <taxon>Neoaves</taxon>
        <taxon>Telluraves</taxon>
        <taxon>Australaves</taxon>
        <taxon>Passeriformes</taxon>
        <taxon>Passeroidea</taxon>
        <taxon>Estrildidae</taxon>
        <taxon>Estrildinae</taxon>
        <taxon>Taeniopygia</taxon>
    </lineage>
</organism>
<evidence type="ECO:0000256" key="2">
    <source>
        <dbReference type="ARBA" id="ARBA00022553"/>
    </source>
</evidence>
<dbReference type="GeneTree" id="ENSGT00950000182985"/>
<dbReference type="Ensembl" id="ENSTGUT00000019702.1">
    <property type="protein sequence ID" value="ENSTGUP00000037980.1"/>
    <property type="gene ID" value="ENSTGUG00000020226.1"/>
</dbReference>
<dbReference type="Gene3D" id="1.10.150.220">
    <property type="entry name" value="CPI-17"/>
    <property type="match status" value="1"/>
</dbReference>
<evidence type="ECO:0000313" key="5">
    <source>
        <dbReference type="Ensembl" id="ENSTGUP00000037980.1"/>
    </source>
</evidence>
<feature type="compositionally biased region" description="Low complexity" evidence="4">
    <location>
        <begin position="18"/>
        <end position="36"/>
    </location>
</feature>
<evidence type="ECO:0000256" key="1">
    <source>
        <dbReference type="ARBA" id="ARBA00005483"/>
    </source>
</evidence>
<dbReference type="GO" id="GO:0005737">
    <property type="term" value="C:cytoplasm"/>
    <property type="evidence" value="ECO:0007669"/>
    <property type="project" value="InterPro"/>
</dbReference>
<evidence type="ECO:0008006" key="7">
    <source>
        <dbReference type="Google" id="ProtNLM"/>
    </source>
</evidence>
<dbReference type="InterPro" id="IPR036658">
    <property type="entry name" value="CPI-17_sf"/>
</dbReference>
<reference evidence="5" key="1">
    <citation type="submission" date="2025-08" db="UniProtKB">
        <authorList>
            <consortium name="Ensembl"/>
        </authorList>
    </citation>
    <scope>IDENTIFICATION</scope>
</reference>
<evidence type="ECO:0000313" key="6">
    <source>
        <dbReference type="Proteomes" id="UP000007754"/>
    </source>
</evidence>
<reference evidence="5" key="2">
    <citation type="submission" date="2025-09" db="UniProtKB">
        <authorList>
            <consortium name="Ensembl"/>
        </authorList>
    </citation>
    <scope>IDENTIFICATION</scope>
</reference>
<dbReference type="Proteomes" id="UP000007754">
    <property type="component" value="Unplaced"/>
</dbReference>
<dbReference type="InterPro" id="IPR008025">
    <property type="entry name" value="CPI-17"/>
</dbReference>
<dbReference type="InParanoid" id="A0A674HSF9"/>
<proteinExistence type="inferred from homology"/>
<dbReference type="GO" id="GO:0004865">
    <property type="term" value="F:protein serine/threonine phosphatase inhibitor activity"/>
    <property type="evidence" value="ECO:0007669"/>
    <property type="project" value="TreeGrafter"/>
</dbReference>